<dbReference type="EMBL" id="MNCJ02000332">
    <property type="protein sequence ID" value="KAF5756995.1"/>
    <property type="molecule type" value="Genomic_DNA"/>
</dbReference>
<dbReference type="Pfam" id="PF13947">
    <property type="entry name" value="GUB_WAK_bind"/>
    <property type="match status" value="1"/>
</dbReference>
<evidence type="ECO:0000256" key="1">
    <source>
        <dbReference type="ARBA" id="ARBA00000900"/>
    </source>
</evidence>
<evidence type="ECO:0000256" key="2">
    <source>
        <dbReference type="ARBA" id="ARBA00004167"/>
    </source>
</evidence>
<keyword evidence="10" id="KW-0833">Ubl conjugation pathway</keyword>
<evidence type="ECO:0000256" key="6">
    <source>
        <dbReference type="ARBA" id="ARBA00022692"/>
    </source>
</evidence>
<name>A0A251RST1_HELAN</name>
<dbReference type="GO" id="GO:0008270">
    <property type="term" value="F:zinc ion binding"/>
    <property type="evidence" value="ECO:0007669"/>
    <property type="project" value="UniProtKB-KW"/>
</dbReference>
<dbReference type="InterPro" id="IPR013083">
    <property type="entry name" value="Znf_RING/FYVE/PHD"/>
</dbReference>
<evidence type="ECO:0000256" key="15">
    <source>
        <dbReference type="PROSITE-ProRule" id="PRU00175"/>
    </source>
</evidence>
<dbReference type="OMA" id="LRCTDQG"/>
<dbReference type="EMBL" id="CM007906">
    <property type="protein sequence ID" value="OTF87528.1"/>
    <property type="molecule type" value="Genomic_DNA"/>
</dbReference>
<accession>A0A251RST1</accession>
<dbReference type="InterPro" id="IPR001841">
    <property type="entry name" value="Znf_RING"/>
</dbReference>
<evidence type="ECO:0000256" key="14">
    <source>
        <dbReference type="ARBA" id="ARBA00024209"/>
    </source>
</evidence>
<keyword evidence="5" id="KW-0808">Transferase</keyword>
<keyword evidence="12" id="KW-1133">Transmembrane helix</keyword>
<proteinExistence type="inferred from homology"/>
<dbReference type="InterPro" id="IPR046948">
    <property type="entry name" value="ATL20-22-like"/>
</dbReference>
<dbReference type="GO" id="GO:0016020">
    <property type="term" value="C:membrane"/>
    <property type="evidence" value="ECO:0007669"/>
    <property type="project" value="UniProtKB-SubCell"/>
</dbReference>
<sequence length="368" mass="40390">MESYKLVFSLLFFIPLLSSAASNDCTTSYCGQSINGVRFPFRLTDQQPKNCGFAGFDLRCAFPSMLLINIPGSGEFSVRSIDYRYQSIRIYDPLNCLPARLLTFNLSNSPFSALYFQTLTLLSCPSNVTASLAFKHIVCLSNSSVSTFAADSNTDLTSMIGGSGCRITGQLRVPVDQPYSYWYRSPLDDEDITLTWGKPDCKICERVGRSCGYENSNTQRTKCYSSRDDSQAPTPSGVIRVIAFAVAIPTMAASLALACFACHKDCNRGTTITAVTPEGAIVPPSIVGLDQATIESYTEVVLGESKRLPGHEDAACPICLSEYHVEETVRCIPECQHCFHTDCIDKWLKMNSTCPVCRNSPSPVHVEL</sequence>
<comment type="catalytic activity">
    <reaction evidence="1">
        <text>S-ubiquitinyl-[E2 ubiquitin-conjugating enzyme]-L-cysteine + [acceptor protein]-L-lysine = [E2 ubiquitin-conjugating enzyme]-L-cysteine + N(6)-ubiquitinyl-[acceptor protein]-L-lysine.</text>
        <dbReference type="EC" id="2.3.2.27"/>
    </reaction>
</comment>
<evidence type="ECO:0000256" key="12">
    <source>
        <dbReference type="ARBA" id="ARBA00022989"/>
    </source>
</evidence>
<dbReference type="CDD" id="cd16461">
    <property type="entry name" value="RING-H2_EL5-like"/>
    <property type="match status" value="1"/>
</dbReference>
<dbReference type="PANTHER" id="PTHR46279">
    <property type="entry name" value="RING/U-BOX SUPERFAMILY PROTEIN"/>
    <property type="match status" value="1"/>
</dbReference>
<dbReference type="Pfam" id="PF13639">
    <property type="entry name" value="zf-RING_2"/>
    <property type="match status" value="1"/>
</dbReference>
<dbReference type="SUPFAM" id="SSF57850">
    <property type="entry name" value="RING/U-box"/>
    <property type="match status" value="1"/>
</dbReference>
<dbReference type="PROSITE" id="PS50089">
    <property type="entry name" value="ZF_RING_2"/>
    <property type="match status" value="1"/>
</dbReference>
<dbReference type="Gene3D" id="3.30.40.10">
    <property type="entry name" value="Zinc/RING finger domain, C3HC4 (zinc finger)"/>
    <property type="match status" value="1"/>
</dbReference>
<evidence type="ECO:0000256" key="10">
    <source>
        <dbReference type="ARBA" id="ARBA00022786"/>
    </source>
</evidence>
<dbReference type="InterPro" id="IPR025287">
    <property type="entry name" value="WAK_GUB"/>
</dbReference>
<feature type="signal peptide" evidence="16">
    <location>
        <begin position="1"/>
        <end position="20"/>
    </location>
</feature>
<evidence type="ECO:0000313" key="18">
    <source>
        <dbReference type="EMBL" id="KAF5756995.1"/>
    </source>
</evidence>
<feature type="chain" id="PRO_5041085723" description="RING-type E3 ubiquitin transferase" evidence="16">
    <location>
        <begin position="21"/>
        <end position="368"/>
    </location>
</feature>
<dbReference type="STRING" id="4232.A0A251RST1"/>
<dbReference type="Gramene" id="mRNA:HanXRQr2_Chr17g0821441">
    <property type="protein sequence ID" value="mRNA:HanXRQr2_Chr17g0821441"/>
    <property type="gene ID" value="HanXRQr2_Chr17g0821441"/>
</dbReference>
<keyword evidence="20" id="KW-1185">Reference proteome</keyword>
<keyword evidence="9 15" id="KW-0863">Zinc-finger</keyword>
<keyword evidence="8 16" id="KW-0732">Signal</keyword>
<dbReference type="SMART" id="SM00184">
    <property type="entry name" value="RING"/>
    <property type="match status" value="1"/>
</dbReference>
<dbReference type="GO" id="GO:0030247">
    <property type="term" value="F:polysaccharide binding"/>
    <property type="evidence" value="ECO:0007669"/>
    <property type="project" value="InterPro"/>
</dbReference>
<comment type="similarity">
    <text evidence="14">Belongs to the RING-type zinc finger family. ATL subfamily.</text>
</comment>
<evidence type="ECO:0000256" key="9">
    <source>
        <dbReference type="ARBA" id="ARBA00022771"/>
    </source>
</evidence>
<keyword evidence="6" id="KW-0812">Transmembrane</keyword>
<dbReference type="InParanoid" id="A0A251RST1"/>
<reference evidence="19" key="2">
    <citation type="submission" date="2017-02" db="EMBL/GenBank/DDBJ databases">
        <title>Sunflower complete genome.</title>
        <authorList>
            <person name="Langlade N."/>
            <person name="Munos S."/>
        </authorList>
    </citation>
    <scope>NUCLEOTIDE SEQUENCE [LARGE SCALE GENOMIC DNA]</scope>
    <source>
        <tissue evidence="19">Leaves</tissue>
    </source>
</reference>
<keyword evidence="11" id="KW-0862">Zinc</keyword>
<evidence type="ECO:0000256" key="4">
    <source>
        <dbReference type="ARBA" id="ARBA00012483"/>
    </source>
</evidence>
<evidence type="ECO:0000313" key="20">
    <source>
        <dbReference type="Proteomes" id="UP000215914"/>
    </source>
</evidence>
<feature type="domain" description="RING-type" evidence="17">
    <location>
        <begin position="316"/>
        <end position="358"/>
    </location>
</feature>
<evidence type="ECO:0000256" key="16">
    <source>
        <dbReference type="SAM" id="SignalP"/>
    </source>
</evidence>
<dbReference type="GO" id="GO:0061630">
    <property type="term" value="F:ubiquitin protein ligase activity"/>
    <property type="evidence" value="ECO:0007669"/>
    <property type="project" value="UniProtKB-EC"/>
</dbReference>
<evidence type="ECO:0000256" key="3">
    <source>
        <dbReference type="ARBA" id="ARBA00004906"/>
    </source>
</evidence>
<evidence type="ECO:0000259" key="17">
    <source>
        <dbReference type="PROSITE" id="PS50089"/>
    </source>
</evidence>
<reference evidence="18 20" key="1">
    <citation type="journal article" date="2017" name="Nature">
        <title>The sunflower genome provides insights into oil metabolism, flowering and Asterid evolution.</title>
        <authorList>
            <person name="Badouin H."/>
            <person name="Gouzy J."/>
            <person name="Grassa C.J."/>
            <person name="Murat F."/>
            <person name="Staton S.E."/>
            <person name="Cottret L."/>
            <person name="Lelandais-Briere C."/>
            <person name="Owens G.L."/>
            <person name="Carrere S."/>
            <person name="Mayjonade B."/>
            <person name="Legrand L."/>
            <person name="Gill N."/>
            <person name="Kane N.C."/>
            <person name="Bowers J.E."/>
            <person name="Hubner S."/>
            <person name="Bellec A."/>
            <person name="Berard A."/>
            <person name="Berges H."/>
            <person name="Blanchet N."/>
            <person name="Boniface M.C."/>
            <person name="Brunel D."/>
            <person name="Catrice O."/>
            <person name="Chaidir N."/>
            <person name="Claudel C."/>
            <person name="Donnadieu C."/>
            <person name="Faraut T."/>
            <person name="Fievet G."/>
            <person name="Helmstetter N."/>
            <person name="King M."/>
            <person name="Knapp S.J."/>
            <person name="Lai Z."/>
            <person name="Le Paslier M.C."/>
            <person name="Lippi Y."/>
            <person name="Lorenzon L."/>
            <person name="Mandel J.R."/>
            <person name="Marage G."/>
            <person name="Marchand G."/>
            <person name="Marquand E."/>
            <person name="Bret-Mestries E."/>
            <person name="Morien E."/>
            <person name="Nambeesan S."/>
            <person name="Nguyen T."/>
            <person name="Pegot-Espagnet P."/>
            <person name="Pouilly N."/>
            <person name="Raftis F."/>
            <person name="Sallet E."/>
            <person name="Schiex T."/>
            <person name="Thomas J."/>
            <person name="Vandecasteele C."/>
            <person name="Vares D."/>
            <person name="Vear F."/>
            <person name="Vautrin S."/>
            <person name="Crespi M."/>
            <person name="Mangin B."/>
            <person name="Burke J.M."/>
            <person name="Salse J."/>
            <person name="Munos S."/>
            <person name="Vincourt P."/>
            <person name="Rieseberg L.H."/>
            <person name="Langlade N.B."/>
        </authorList>
    </citation>
    <scope>NUCLEOTIDE SEQUENCE [LARGE SCALE GENOMIC DNA]</scope>
    <source>
        <strain evidence="20">cv. SF193</strain>
        <tissue evidence="18">Leaves</tissue>
    </source>
</reference>
<evidence type="ECO:0000313" key="19">
    <source>
        <dbReference type="EMBL" id="OTF87528.1"/>
    </source>
</evidence>
<evidence type="ECO:0000256" key="11">
    <source>
        <dbReference type="ARBA" id="ARBA00022833"/>
    </source>
</evidence>
<dbReference type="Proteomes" id="UP000215914">
    <property type="component" value="Chromosome 17"/>
</dbReference>
<keyword evidence="7" id="KW-0479">Metal-binding</keyword>
<gene>
    <name evidence="19" type="primary">AT21C</name>
    <name evidence="19" type="ORF">HannXRQ_Chr17g0562821</name>
    <name evidence="18" type="ORF">HanXRQr2_Chr17g0821441</name>
</gene>
<reference evidence="18" key="3">
    <citation type="submission" date="2020-06" db="EMBL/GenBank/DDBJ databases">
        <title>Helianthus annuus Genome sequencing and assembly Release 2.</title>
        <authorList>
            <person name="Gouzy J."/>
            <person name="Langlade N."/>
            <person name="Munos S."/>
        </authorList>
    </citation>
    <scope>NUCLEOTIDE SEQUENCE</scope>
    <source>
        <tissue evidence="18">Leaves</tissue>
    </source>
</reference>
<evidence type="ECO:0000256" key="7">
    <source>
        <dbReference type="ARBA" id="ARBA00022723"/>
    </source>
</evidence>
<evidence type="ECO:0000256" key="8">
    <source>
        <dbReference type="ARBA" id="ARBA00022729"/>
    </source>
</evidence>
<evidence type="ECO:0000256" key="5">
    <source>
        <dbReference type="ARBA" id="ARBA00022679"/>
    </source>
</evidence>
<protein>
    <recommendedName>
        <fullName evidence="4">RING-type E3 ubiquitin transferase</fullName>
        <ecNumber evidence="4">2.3.2.27</ecNumber>
    </recommendedName>
</protein>
<organism evidence="19 20">
    <name type="scientific">Helianthus annuus</name>
    <name type="common">Common sunflower</name>
    <dbReference type="NCBI Taxonomy" id="4232"/>
    <lineage>
        <taxon>Eukaryota</taxon>
        <taxon>Viridiplantae</taxon>
        <taxon>Streptophyta</taxon>
        <taxon>Embryophyta</taxon>
        <taxon>Tracheophyta</taxon>
        <taxon>Spermatophyta</taxon>
        <taxon>Magnoliopsida</taxon>
        <taxon>eudicotyledons</taxon>
        <taxon>Gunneridae</taxon>
        <taxon>Pentapetalae</taxon>
        <taxon>asterids</taxon>
        <taxon>campanulids</taxon>
        <taxon>Asterales</taxon>
        <taxon>Asteraceae</taxon>
        <taxon>Asteroideae</taxon>
        <taxon>Heliantheae alliance</taxon>
        <taxon>Heliantheae</taxon>
        <taxon>Helianthus</taxon>
    </lineage>
</organism>
<dbReference type="PANTHER" id="PTHR46279:SF2">
    <property type="entry name" value="RING-H2 FINGER PROTEIN ATL21A-RELATED"/>
    <property type="match status" value="1"/>
</dbReference>
<comment type="pathway">
    <text evidence="3">Protein modification; protein ubiquitination.</text>
</comment>
<dbReference type="EC" id="2.3.2.27" evidence="4"/>
<dbReference type="AlphaFoldDB" id="A0A251RST1"/>
<evidence type="ECO:0000256" key="13">
    <source>
        <dbReference type="ARBA" id="ARBA00023136"/>
    </source>
</evidence>
<comment type="subcellular location">
    <subcellularLocation>
        <location evidence="2">Membrane</location>
        <topology evidence="2">Single-pass membrane protein</topology>
    </subcellularLocation>
</comment>
<keyword evidence="13" id="KW-0472">Membrane</keyword>